<name>A0A8H6Y5N3_9AGAR</name>
<proteinExistence type="predicted"/>
<keyword evidence="4" id="KW-1185">Reference proteome</keyword>
<comment type="caution">
    <text evidence="3">The sequence shown here is derived from an EMBL/GenBank/DDBJ whole genome shotgun (WGS) entry which is preliminary data.</text>
</comment>
<feature type="transmembrane region" description="Helical" evidence="2">
    <location>
        <begin position="324"/>
        <end position="352"/>
    </location>
</feature>
<feature type="transmembrane region" description="Helical" evidence="2">
    <location>
        <begin position="7"/>
        <end position="25"/>
    </location>
</feature>
<sequence>MYGLSRATVLSTIALFFVFVVGYTTPRKRYLPIVLFLERIFDTALYGFLYFLVGFLLWSVLVSHVILPLLNAVLEKEGDESGPDAEVSRQPHDEESLVPEGTSGADDQSNNGFRGYLSTAGDVLYLVAVAVISAALVRPKRSSILLGTWQVLARVLHHTGIITAIIFGVPLVVFAPLLIIWTIVKRLAIEPHKTSWSYALKIFARIYVGTFVYVLAIEGISLFQPREAVFGHLVWQAGLLSRLFSWTGFAAYPFGMLWLLTDKTASYFLRRGLSLVSATLKPRPPTPLFHSLFKFMRLLLLPIVMICNSYIYDASHLSEGLISALIIVAWLTVGVLAVFVFDVLIYWTYFFWSVRRRARSESHTPSETPPRERSSPTDVMAVALVGLAVRDPSGKTLWDTMRKTNQHLEEADPDISTASEKLVGGTKAEATSMEREKAEPVVGL</sequence>
<feature type="transmembrane region" description="Helical" evidence="2">
    <location>
        <begin position="116"/>
        <end position="137"/>
    </location>
</feature>
<feature type="compositionally biased region" description="Basic and acidic residues" evidence="1">
    <location>
        <begin position="432"/>
        <end position="444"/>
    </location>
</feature>
<protein>
    <submittedName>
        <fullName evidence="3">Uncharacterized protein</fullName>
    </submittedName>
</protein>
<feature type="transmembrane region" description="Helical" evidence="2">
    <location>
        <begin position="157"/>
        <end position="181"/>
    </location>
</feature>
<feature type="transmembrane region" description="Helical" evidence="2">
    <location>
        <begin position="202"/>
        <end position="223"/>
    </location>
</feature>
<feature type="region of interest" description="Disordered" evidence="1">
    <location>
        <begin position="80"/>
        <end position="110"/>
    </location>
</feature>
<evidence type="ECO:0000256" key="2">
    <source>
        <dbReference type="SAM" id="Phobius"/>
    </source>
</evidence>
<feature type="transmembrane region" description="Helical" evidence="2">
    <location>
        <begin position="295"/>
        <end position="312"/>
    </location>
</feature>
<feature type="transmembrane region" description="Helical" evidence="2">
    <location>
        <begin position="243"/>
        <end position="261"/>
    </location>
</feature>
<dbReference type="Proteomes" id="UP000620124">
    <property type="component" value="Unassembled WGS sequence"/>
</dbReference>
<gene>
    <name evidence="3" type="ORF">MVEN_01191900</name>
</gene>
<dbReference type="EMBL" id="JACAZI010000009">
    <property type="protein sequence ID" value="KAF7352282.1"/>
    <property type="molecule type" value="Genomic_DNA"/>
</dbReference>
<keyword evidence="2" id="KW-0812">Transmembrane</keyword>
<feature type="compositionally biased region" description="Basic and acidic residues" evidence="1">
    <location>
        <begin position="86"/>
        <end position="95"/>
    </location>
</feature>
<evidence type="ECO:0000313" key="3">
    <source>
        <dbReference type="EMBL" id="KAF7352282.1"/>
    </source>
</evidence>
<reference evidence="3" key="1">
    <citation type="submission" date="2020-05" db="EMBL/GenBank/DDBJ databases">
        <title>Mycena genomes resolve the evolution of fungal bioluminescence.</title>
        <authorList>
            <person name="Tsai I.J."/>
        </authorList>
    </citation>
    <scope>NUCLEOTIDE SEQUENCE</scope>
    <source>
        <strain evidence="3">CCC161011</strain>
    </source>
</reference>
<organism evidence="3 4">
    <name type="scientific">Mycena venus</name>
    <dbReference type="NCBI Taxonomy" id="2733690"/>
    <lineage>
        <taxon>Eukaryota</taxon>
        <taxon>Fungi</taxon>
        <taxon>Dikarya</taxon>
        <taxon>Basidiomycota</taxon>
        <taxon>Agaricomycotina</taxon>
        <taxon>Agaricomycetes</taxon>
        <taxon>Agaricomycetidae</taxon>
        <taxon>Agaricales</taxon>
        <taxon>Marasmiineae</taxon>
        <taxon>Mycenaceae</taxon>
        <taxon>Mycena</taxon>
    </lineage>
</organism>
<evidence type="ECO:0000256" key="1">
    <source>
        <dbReference type="SAM" id="MobiDB-lite"/>
    </source>
</evidence>
<feature type="region of interest" description="Disordered" evidence="1">
    <location>
        <begin position="408"/>
        <end position="444"/>
    </location>
</feature>
<keyword evidence="2" id="KW-0472">Membrane</keyword>
<feature type="transmembrane region" description="Helical" evidence="2">
    <location>
        <begin position="45"/>
        <end position="67"/>
    </location>
</feature>
<evidence type="ECO:0000313" key="4">
    <source>
        <dbReference type="Proteomes" id="UP000620124"/>
    </source>
</evidence>
<accession>A0A8H6Y5N3</accession>
<dbReference type="OrthoDB" id="3062898at2759"/>
<keyword evidence="2" id="KW-1133">Transmembrane helix</keyword>
<dbReference type="AlphaFoldDB" id="A0A8H6Y5N3"/>